<organism evidence="6 7">
    <name type="scientific">Limulus polyphemus</name>
    <name type="common">Atlantic horseshoe crab</name>
    <dbReference type="NCBI Taxonomy" id="6850"/>
    <lineage>
        <taxon>Eukaryota</taxon>
        <taxon>Metazoa</taxon>
        <taxon>Ecdysozoa</taxon>
        <taxon>Arthropoda</taxon>
        <taxon>Chelicerata</taxon>
        <taxon>Merostomata</taxon>
        <taxon>Xiphosura</taxon>
        <taxon>Limulidae</taxon>
        <taxon>Limulus</taxon>
    </lineage>
</organism>
<feature type="transmembrane region" description="Helical" evidence="5">
    <location>
        <begin position="210"/>
        <end position="228"/>
    </location>
</feature>
<accession>A0ABM1SWL6</accession>
<feature type="transmembrane region" description="Helical" evidence="5">
    <location>
        <begin position="68"/>
        <end position="89"/>
    </location>
</feature>
<keyword evidence="2 5" id="KW-0812">Transmembrane</keyword>
<evidence type="ECO:0000256" key="3">
    <source>
        <dbReference type="ARBA" id="ARBA00022989"/>
    </source>
</evidence>
<keyword evidence="6" id="KW-1185">Reference proteome</keyword>
<comment type="subcellular location">
    <subcellularLocation>
        <location evidence="1">Membrane</location>
        <topology evidence="1">Multi-pass membrane protein</topology>
    </subcellularLocation>
</comment>
<sequence>MLLFGLNVIGFNHRYNFENKMTDIKIPINMGEMVSSGKGTSSIVDDFMYGSNVAQAHIYIRMGFLRKVYGILSMQLLLTVVIASITLFTPTVRFYISENDWMLTVAFLLSLVLLVALMVKSRQTPLNYILLTAFTFAEAYTVSVVVTFYDQLAVLQAFVLTMAVTIGLTLYTFQSKRDFSTWGAGLFSMLWILIVAGILQIFVGSTELELLLSVGGAVLFSFFIIYDSHMIMHRLSPEDYILATIDLYLDIINLFLHILRIIGSAKNR</sequence>
<dbReference type="PANTHER" id="PTHR23291">
    <property type="entry name" value="BAX INHIBITOR-RELATED"/>
    <property type="match status" value="1"/>
</dbReference>
<reference evidence="7" key="1">
    <citation type="submission" date="2025-08" db="UniProtKB">
        <authorList>
            <consortium name="RefSeq"/>
        </authorList>
    </citation>
    <scope>IDENTIFICATION</scope>
    <source>
        <tissue evidence="7">Muscle</tissue>
    </source>
</reference>
<keyword evidence="3 5" id="KW-1133">Transmembrane helix</keyword>
<dbReference type="InterPro" id="IPR006214">
    <property type="entry name" value="Bax_inhibitor_1-related"/>
</dbReference>
<dbReference type="GeneID" id="106464582"/>
<evidence type="ECO:0000256" key="4">
    <source>
        <dbReference type="ARBA" id="ARBA00023136"/>
    </source>
</evidence>
<keyword evidence="4 5" id="KW-0472">Membrane</keyword>
<dbReference type="Proteomes" id="UP000694941">
    <property type="component" value="Unplaced"/>
</dbReference>
<protein>
    <submittedName>
        <fullName evidence="7">Protein lifeguard 4-like isoform X1</fullName>
    </submittedName>
</protein>
<dbReference type="RefSeq" id="XP_022248022.1">
    <property type="nucleotide sequence ID" value="XM_022392314.1"/>
</dbReference>
<feature type="transmembrane region" description="Helical" evidence="5">
    <location>
        <begin position="101"/>
        <end position="119"/>
    </location>
</feature>
<evidence type="ECO:0000256" key="5">
    <source>
        <dbReference type="RuleBase" id="RU004379"/>
    </source>
</evidence>
<evidence type="ECO:0000313" key="7">
    <source>
        <dbReference type="RefSeq" id="XP_022248022.1"/>
    </source>
</evidence>
<gene>
    <name evidence="7" type="primary">LOC106464582</name>
</gene>
<proteinExistence type="inferred from homology"/>
<evidence type="ECO:0000313" key="6">
    <source>
        <dbReference type="Proteomes" id="UP000694941"/>
    </source>
</evidence>
<dbReference type="PANTHER" id="PTHR23291:SF50">
    <property type="entry name" value="PROTEIN LIFEGUARD 4"/>
    <property type="match status" value="1"/>
</dbReference>
<evidence type="ECO:0000256" key="1">
    <source>
        <dbReference type="ARBA" id="ARBA00004141"/>
    </source>
</evidence>
<feature type="transmembrane region" description="Helical" evidence="5">
    <location>
        <begin position="185"/>
        <end position="204"/>
    </location>
</feature>
<feature type="transmembrane region" description="Helical" evidence="5">
    <location>
        <begin position="126"/>
        <end position="149"/>
    </location>
</feature>
<dbReference type="Pfam" id="PF01027">
    <property type="entry name" value="Bax1-I"/>
    <property type="match status" value="1"/>
</dbReference>
<feature type="transmembrane region" description="Helical" evidence="5">
    <location>
        <begin position="155"/>
        <end position="173"/>
    </location>
</feature>
<comment type="similarity">
    <text evidence="5">Belongs to the BI1 family.</text>
</comment>
<name>A0ABM1SWL6_LIMPO</name>
<evidence type="ECO:0000256" key="2">
    <source>
        <dbReference type="ARBA" id="ARBA00022692"/>
    </source>
</evidence>